<evidence type="ECO:0000313" key="1">
    <source>
        <dbReference type="EMBL" id="MEJ8820612.1"/>
    </source>
</evidence>
<proteinExistence type="predicted"/>
<reference evidence="1 2" key="1">
    <citation type="submission" date="2024-03" db="EMBL/GenBank/DDBJ databases">
        <title>Novel species of the genus Variovorax.</title>
        <authorList>
            <person name="Liu Q."/>
            <person name="Xin Y.-H."/>
        </authorList>
    </citation>
    <scope>NUCLEOTIDE SEQUENCE [LARGE SCALE GENOMIC DNA]</scope>
    <source>
        <strain evidence="1 2">KACC 18501</strain>
    </source>
</reference>
<dbReference type="RefSeq" id="WP_340361667.1">
    <property type="nucleotide sequence ID" value="NZ_JBBKZV010000001.1"/>
</dbReference>
<organism evidence="1 2">
    <name type="scientific">Variovorax humicola</name>
    <dbReference type="NCBI Taxonomy" id="1769758"/>
    <lineage>
        <taxon>Bacteria</taxon>
        <taxon>Pseudomonadati</taxon>
        <taxon>Pseudomonadota</taxon>
        <taxon>Betaproteobacteria</taxon>
        <taxon>Burkholderiales</taxon>
        <taxon>Comamonadaceae</taxon>
        <taxon>Variovorax</taxon>
    </lineage>
</organism>
<keyword evidence="2" id="KW-1185">Reference proteome</keyword>
<accession>A0ABU8VTX4</accession>
<sequence>MTFPDGSADLERAQILKLREWLDHANAQFGKYKGVYVETGASAKTASEAKELAQRRAGNTVRALHMLLPYSVPIETSSHGYREKRVALDGGNDYATIQINPDFKAIVVPDCNPIPIR</sequence>
<comment type="caution">
    <text evidence="1">The sequence shown here is derived from an EMBL/GenBank/DDBJ whole genome shotgun (WGS) entry which is preliminary data.</text>
</comment>
<dbReference type="EMBL" id="JBBKZV010000001">
    <property type="protein sequence ID" value="MEJ8820612.1"/>
    <property type="molecule type" value="Genomic_DNA"/>
</dbReference>
<protein>
    <recommendedName>
        <fullName evidence="3">OmpA family protein</fullName>
    </recommendedName>
</protein>
<dbReference type="Proteomes" id="UP001363010">
    <property type="component" value="Unassembled WGS sequence"/>
</dbReference>
<name>A0ABU8VTX4_9BURK</name>
<evidence type="ECO:0000313" key="2">
    <source>
        <dbReference type="Proteomes" id="UP001363010"/>
    </source>
</evidence>
<gene>
    <name evidence="1" type="ORF">WKW80_01015</name>
</gene>
<evidence type="ECO:0008006" key="3">
    <source>
        <dbReference type="Google" id="ProtNLM"/>
    </source>
</evidence>